<keyword evidence="2" id="KW-1185">Reference proteome</keyword>
<evidence type="ECO:0000313" key="2">
    <source>
        <dbReference type="Proteomes" id="UP000284120"/>
    </source>
</evidence>
<gene>
    <name evidence="1" type="ORF">DPV69_04285</name>
</gene>
<organism evidence="1 2">
    <name type="scientific">Pedobacter chitinilyticus</name>
    <dbReference type="NCBI Taxonomy" id="2233776"/>
    <lineage>
        <taxon>Bacteria</taxon>
        <taxon>Pseudomonadati</taxon>
        <taxon>Bacteroidota</taxon>
        <taxon>Sphingobacteriia</taxon>
        <taxon>Sphingobacteriales</taxon>
        <taxon>Sphingobacteriaceae</taxon>
        <taxon>Pedobacter</taxon>
    </lineage>
</organism>
<dbReference type="EMBL" id="SAYW01000001">
    <property type="protein sequence ID" value="RWU10563.1"/>
    <property type="molecule type" value="Genomic_DNA"/>
</dbReference>
<dbReference type="RefSeq" id="WP_128353289.1">
    <property type="nucleotide sequence ID" value="NZ_QMHN01000001.1"/>
</dbReference>
<comment type="caution">
    <text evidence="1">The sequence shown here is derived from an EMBL/GenBank/DDBJ whole genome shotgun (WGS) entry which is preliminary data.</text>
</comment>
<reference evidence="1 2" key="1">
    <citation type="submission" date="2018-06" db="EMBL/GenBank/DDBJ databases">
        <title>Pedobacter endophyticus sp. nov., an endophytic bacterium isolated from a leaf of Triticum aestivum.</title>
        <authorList>
            <person name="Zhang L."/>
        </authorList>
    </citation>
    <scope>NUCLEOTIDE SEQUENCE [LARGE SCALE GENOMIC DNA]</scope>
    <source>
        <strain evidence="1 2">CM134L-2</strain>
    </source>
</reference>
<dbReference type="Proteomes" id="UP000284120">
    <property type="component" value="Unassembled WGS sequence"/>
</dbReference>
<accession>A0A443Z205</accession>
<name>A0A443Z205_9SPHI</name>
<dbReference type="OrthoDB" id="772257at2"/>
<proteinExistence type="predicted"/>
<protein>
    <submittedName>
        <fullName evidence="1">Uncharacterized protein</fullName>
    </submittedName>
</protein>
<evidence type="ECO:0000313" key="1">
    <source>
        <dbReference type="EMBL" id="RWU10563.1"/>
    </source>
</evidence>
<sequence>MKTTKPTDPFELTPCIHGMTTIITYAYTHILNFCYALTFKKSLKALAHEFKDPEENPINDVEFYQDIDDPIVRNGYNSATLLINYIHPFLLRYNLDHEQIMNLNLNDEAKRYAPTFITYLRGKSYLQTSLAYQRFLEELSNTFYHYACALSLNSYQIPVYMRTSLNYTPQGSFKWLNSDHYEVQSLIELIEALQKLEAELKEIMTKKR</sequence>
<dbReference type="AlphaFoldDB" id="A0A443Z205"/>